<dbReference type="Gene3D" id="1.50.40.10">
    <property type="entry name" value="Mitochondrial carrier domain"/>
    <property type="match status" value="1"/>
</dbReference>
<evidence type="ECO:0000313" key="12">
    <source>
        <dbReference type="EMBL" id="KAF9522311.1"/>
    </source>
</evidence>
<dbReference type="PANTHER" id="PTHR45939">
    <property type="entry name" value="PEROXISOMAL MEMBRANE PROTEIN PMP34-RELATED"/>
    <property type="match status" value="1"/>
</dbReference>
<evidence type="ECO:0000256" key="8">
    <source>
        <dbReference type="PROSITE-ProRule" id="PRU00282"/>
    </source>
</evidence>
<dbReference type="Pfam" id="PF00153">
    <property type="entry name" value="Mito_carr"/>
    <property type="match status" value="3"/>
</dbReference>
<comment type="similarity">
    <text evidence="2 9">Belongs to the mitochondrial carrier (TC 2.A.29) family.</text>
</comment>
<organism evidence="12 13">
    <name type="scientific">Crepidotus variabilis</name>
    <dbReference type="NCBI Taxonomy" id="179855"/>
    <lineage>
        <taxon>Eukaryota</taxon>
        <taxon>Fungi</taxon>
        <taxon>Dikarya</taxon>
        <taxon>Basidiomycota</taxon>
        <taxon>Agaricomycotina</taxon>
        <taxon>Agaricomycetes</taxon>
        <taxon>Agaricomycetidae</taxon>
        <taxon>Agaricales</taxon>
        <taxon>Agaricineae</taxon>
        <taxon>Crepidotaceae</taxon>
        <taxon>Crepidotus</taxon>
    </lineage>
</organism>
<evidence type="ECO:0000256" key="11">
    <source>
        <dbReference type="SAM" id="Phobius"/>
    </source>
</evidence>
<feature type="repeat" description="Solcar" evidence="8">
    <location>
        <begin position="5"/>
        <end position="96"/>
    </location>
</feature>
<feature type="region of interest" description="Disordered" evidence="10">
    <location>
        <begin position="149"/>
        <end position="172"/>
    </location>
</feature>
<dbReference type="EMBL" id="MU157951">
    <property type="protein sequence ID" value="KAF9522311.1"/>
    <property type="molecule type" value="Genomic_DNA"/>
</dbReference>
<evidence type="ECO:0000256" key="3">
    <source>
        <dbReference type="ARBA" id="ARBA00022448"/>
    </source>
</evidence>
<dbReference type="AlphaFoldDB" id="A0A9P6E4B2"/>
<evidence type="ECO:0000256" key="9">
    <source>
        <dbReference type="RuleBase" id="RU000488"/>
    </source>
</evidence>
<comment type="subcellular location">
    <subcellularLocation>
        <location evidence="1">Membrane</location>
        <topology evidence="1">Multi-pass membrane protein</topology>
    </subcellularLocation>
</comment>
<feature type="transmembrane region" description="Helical" evidence="11">
    <location>
        <begin position="193"/>
        <end position="214"/>
    </location>
</feature>
<keyword evidence="4 8" id="KW-0812">Transmembrane</keyword>
<keyword evidence="5" id="KW-0677">Repeat</keyword>
<dbReference type="PANTHER" id="PTHR45939:SF2">
    <property type="entry name" value="CARRIER PROTEIN, PUTATIVE (AFU_ORTHOLOGUE AFUA_2G13870)-RELATED"/>
    <property type="match status" value="1"/>
</dbReference>
<evidence type="ECO:0000313" key="13">
    <source>
        <dbReference type="Proteomes" id="UP000807306"/>
    </source>
</evidence>
<keyword evidence="13" id="KW-1185">Reference proteome</keyword>
<evidence type="ECO:0000256" key="4">
    <source>
        <dbReference type="ARBA" id="ARBA00022692"/>
    </source>
</evidence>
<evidence type="ECO:0000256" key="10">
    <source>
        <dbReference type="SAM" id="MobiDB-lite"/>
    </source>
</evidence>
<dbReference type="GO" id="GO:0016020">
    <property type="term" value="C:membrane"/>
    <property type="evidence" value="ECO:0007669"/>
    <property type="project" value="UniProtKB-SubCell"/>
</dbReference>
<proteinExistence type="inferred from homology"/>
<keyword evidence="6 11" id="KW-1133">Transmembrane helix</keyword>
<dbReference type="OrthoDB" id="18574at2759"/>
<feature type="transmembrane region" description="Helical" evidence="11">
    <location>
        <begin position="254"/>
        <end position="273"/>
    </location>
</feature>
<accession>A0A9P6E4B2</accession>
<feature type="transmembrane region" description="Helical" evidence="11">
    <location>
        <begin position="72"/>
        <end position="93"/>
    </location>
</feature>
<keyword evidence="3 9" id="KW-0813">Transport</keyword>
<name>A0A9P6E4B2_9AGAR</name>
<sequence length="365" mass="40186">MTSTLPPLVQAFSGALGSAAANTFTYPLDLVVTKLQLQDPKRKLKGDGILGAVQVLRQIAHKHGWRAVYNGLWPDTCATLLSSFFYFYCYSFLRSLSTRRKLSLRGSTSLKPHKPSLLEELLLGFIAGVASRAISTPLNMVTLQLQAQNEDDPHNNSQSSEEESDSSRKPVESVPDIVKDIYSKGGLMGFWRGFQTTTLLSLTPSITMAFLQLFRRLVSILKSTSQDLLSTRGLKSAMAAKPANPNQNMHPWEAFFGGAISNSIAIILLYPLILAKTRVQTSDETRMTQVLTQALNGTYRGSRARPPIEKVVGIEKTPSISGLYQGLDMKLVKGFFSQGVTLLVKGRIEQAIVVLYLMQLAKSRS</sequence>
<gene>
    <name evidence="12" type="ORF">CPB83DRAFT_822948</name>
</gene>
<dbReference type="SUPFAM" id="SSF103506">
    <property type="entry name" value="Mitochondrial carrier"/>
    <property type="match status" value="1"/>
</dbReference>
<keyword evidence="7 8" id="KW-0472">Membrane</keyword>
<dbReference type="InterPro" id="IPR052217">
    <property type="entry name" value="Mito/Peroxisomal_Carrier"/>
</dbReference>
<feature type="repeat" description="Solcar" evidence="8">
    <location>
        <begin position="249"/>
        <end position="351"/>
    </location>
</feature>
<dbReference type="InterPro" id="IPR023395">
    <property type="entry name" value="MCP_dom_sf"/>
</dbReference>
<evidence type="ECO:0000256" key="2">
    <source>
        <dbReference type="ARBA" id="ARBA00006375"/>
    </source>
</evidence>
<dbReference type="Proteomes" id="UP000807306">
    <property type="component" value="Unassembled WGS sequence"/>
</dbReference>
<evidence type="ECO:0000256" key="7">
    <source>
        <dbReference type="ARBA" id="ARBA00023136"/>
    </source>
</evidence>
<reference evidence="12" key="1">
    <citation type="submission" date="2020-11" db="EMBL/GenBank/DDBJ databases">
        <authorList>
            <consortium name="DOE Joint Genome Institute"/>
            <person name="Ahrendt S."/>
            <person name="Riley R."/>
            <person name="Andreopoulos W."/>
            <person name="Labutti K."/>
            <person name="Pangilinan J."/>
            <person name="Ruiz-Duenas F.J."/>
            <person name="Barrasa J.M."/>
            <person name="Sanchez-Garcia M."/>
            <person name="Camarero S."/>
            <person name="Miyauchi S."/>
            <person name="Serrano A."/>
            <person name="Linde D."/>
            <person name="Babiker R."/>
            <person name="Drula E."/>
            <person name="Ayuso-Fernandez I."/>
            <person name="Pacheco R."/>
            <person name="Padilla G."/>
            <person name="Ferreira P."/>
            <person name="Barriuso J."/>
            <person name="Kellner H."/>
            <person name="Castanera R."/>
            <person name="Alfaro M."/>
            <person name="Ramirez L."/>
            <person name="Pisabarro A.G."/>
            <person name="Kuo A."/>
            <person name="Tritt A."/>
            <person name="Lipzen A."/>
            <person name="He G."/>
            <person name="Yan M."/>
            <person name="Ng V."/>
            <person name="Cullen D."/>
            <person name="Martin F."/>
            <person name="Rosso M.-N."/>
            <person name="Henrissat B."/>
            <person name="Hibbett D."/>
            <person name="Martinez A.T."/>
            <person name="Grigoriev I.V."/>
        </authorList>
    </citation>
    <scope>NUCLEOTIDE SEQUENCE</scope>
    <source>
        <strain evidence="12">CBS 506.95</strain>
    </source>
</reference>
<feature type="repeat" description="Solcar" evidence="8">
    <location>
        <begin position="115"/>
        <end position="217"/>
    </location>
</feature>
<dbReference type="PROSITE" id="PS50920">
    <property type="entry name" value="SOLCAR"/>
    <property type="match status" value="3"/>
</dbReference>
<evidence type="ECO:0000256" key="5">
    <source>
        <dbReference type="ARBA" id="ARBA00022737"/>
    </source>
</evidence>
<dbReference type="GO" id="GO:0015217">
    <property type="term" value="F:ADP transmembrane transporter activity"/>
    <property type="evidence" value="ECO:0007669"/>
    <property type="project" value="TreeGrafter"/>
</dbReference>
<evidence type="ECO:0000256" key="6">
    <source>
        <dbReference type="ARBA" id="ARBA00022989"/>
    </source>
</evidence>
<evidence type="ECO:0000256" key="1">
    <source>
        <dbReference type="ARBA" id="ARBA00004141"/>
    </source>
</evidence>
<comment type="caution">
    <text evidence="12">The sequence shown here is derived from an EMBL/GenBank/DDBJ whole genome shotgun (WGS) entry which is preliminary data.</text>
</comment>
<dbReference type="InterPro" id="IPR018108">
    <property type="entry name" value="MCP_transmembrane"/>
</dbReference>
<protein>
    <submittedName>
        <fullName evidence="12">Mitochondrial carrier domain-containing protein</fullName>
    </submittedName>
</protein>